<dbReference type="PROSITE" id="PS51864">
    <property type="entry name" value="ASTACIN"/>
    <property type="match status" value="1"/>
</dbReference>
<comment type="cofactor">
    <cofactor evidence="1">
        <name>Zn(2+)</name>
        <dbReference type="ChEBI" id="CHEBI:29105"/>
    </cofactor>
    <text evidence="1">Binds 1 zinc ion per subunit.</text>
</comment>
<keyword evidence="1" id="KW-0479">Metal-binding</keyword>
<dbReference type="InterPro" id="IPR024079">
    <property type="entry name" value="MetalloPept_cat_dom_sf"/>
</dbReference>
<keyword evidence="1" id="KW-0862">Zinc</keyword>
<dbReference type="RefSeq" id="WP_133472946.1">
    <property type="nucleotide sequence ID" value="NZ_SNWP01000010.1"/>
</dbReference>
<organism evidence="3 4">
    <name type="scientific">Sediminibacterium goheungense</name>
    <dbReference type="NCBI Taxonomy" id="1086393"/>
    <lineage>
        <taxon>Bacteria</taxon>
        <taxon>Pseudomonadati</taxon>
        <taxon>Bacteroidota</taxon>
        <taxon>Chitinophagia</taxon>
        <taxon>Chitinophagales</taxon>
        <taxon>Chitinophagaceae</taxon>
        <taxon>Sediminibacterium</taxon>
    </lineage>
</organism>
<dbReference type="PRINTS" id="PR00480">
    <property type="entry name" value="ASTACIN"/>
</dbReference>
<name>A0A4R6IZQ5_9BACT</name>
<proteinExistence type="predicted"/>
<comment type="caution">
    <text evidence="3">The sequence shown here is derived from an EMBL/GenBank/DDBJ whole genome shotgun (WGS) entry which is preliminary data.</text>
</comment>
<dbReference type="SMART" id="SM00235">
    <property type="entry name" value="ZnMc"/>
    <property type="match status" value="1"/>
</dbReference>
<dbReference type="Proteomes" id="UP000295741">
    <property type="component" value="Unassembled WGS sequence"/>
</dbReference>
<feature type="active site" evidence="1">
    <location>
        <position position="210"/>
    </location>
</feature>
<dbReference type="PANTHER" id="PTHR10127:SF850">
    <property type="entry name" value="METALLOENDOPEPTIDASE"/>
    <property type="match status" value="1"/>
</dbReference>
<dbReference type="GO" id="GO:0006508">
    <property type="term" value="P:proteolysis"/>
    <property type="evidence" value="ECO:0007669"/>
    <property type="project" value="UniProtKB-KW"/>
</dbReference>
<feature type="binding site" evidence="1">
    <location>
        <position position="219"/>
    </location>
    <ligand>
        <name>Zn(2+)</name>
        <dbReference type="ChEBI" id="CHEBI:29105"/>
        <note>catalytic</note>
    </ligand>
</feature>
<dbReference type="GO" id="GO:0004222">
    <property type="term" value="F:metalloendopeptidase activity"/>
    <property type="evidence" value="ECO:0007669"/>
    <property type="project" value="UniProtKB-UniRule"/>
</dbReference>
<dbReference type="EMBL" id="SNWP01000010">
    <property type="protein sequence ID" value="TDO28399.1"/>
    <property type="molecule type" value="Genomic_DNA"/>
</dbReference>
<keyword evidence="1" id="KW-0482">Metalloprotease</keyword>
<accession>A0A4R6IZQ5</accession>
<comment type="caution">
    <text evidence="1">Lacks conserved residue(s) required for the propagation of feature annotation.</text>
</comment>
<evidence type="ECO:0000259" key="2">
    <source>
        <dbReference type="PROSITE" id="PS51864"/>
    </source>
</evidence>
<dbReference type="InterPro" id="IPR001506">
    <property type="entry name" value="Peptidase_M12A"/>
</dbReference>
<feature type="binding site" evidence="1">
    <location>
        <position position="209"/>
    </location>
    <ligand>
        <name>Zn(2+)</name>
        <dbReference type="ChEBI" id="CHEBI:29105"/>
        <note>catalytic</note>
    </ligand>
</feature>
<sequence>MKSSMLVATIVVIIVFWGCQKKNDAIPKIETLAKENPPFKLNVFPDSSRILRFSSPYTKEEIVVTCFKGHYIIDNDIILTEEQLNYLKAPRPNVEISIKSSGLDVKKNGAYIIQDPNGSFLNFWDNGIIPYIINSGFSSAHQAVILQAMTDWENVSGVDFVPLTGSPQKFISFVPTTNMNLSQIGVANTTGQSIYLGTANGPDLATAIHEIGHAMGLFHEHSRSDRGNFIRINTSNIASGKEVNFNTYFQNNWNGIDVGPFDFNSIMLYPSLISDPAFVNNITIPTLTRLDSSQWGRNTSISLGDAETASQLFGSPYAKLELVNKYYDETYSGQTHSIYSIDDIYIKVYADRLCTIPYTGSSSITVRLTYYEYTPSESKSHLTITIPSGTNSYLLYNDLVSKNYYADYGTPLYDETRIFVPRSGNFR</sequence>
<keyword evidence="1" id="KW-0645">Protease</keyword>
<evidence type="ECO:0000256" key="1">
    <source>
        <dbReference type="PROSITE-ProRule" id="PRU01211"/>
    </source>
</evidence>
<dbReference type="InterPro" id="IPR006026">
    <property type="entry name" value="Peptidase_Metallo"/>
</dbReference>
<dbReference type="OrthoDB" id="8455098at2"/>
<feature type="domain" description="Peptidase M12A" evidence="2">
    <location>
        <begin position="110"/>
        <end position="330"/>
    </location>
</feature>
<dbReference type="AlphaFoldDB" id="A0A4R6IZQ5"/>
<feature type="binding site" evidence="1">
    <location>
        <position position="213"/>
    </location>
    <ligand>
        <name>Zn(2+)</name>
        <dbReference type="ChEBI" id="CHEBI:29105"/>
        <note>catalytic</note>
    </ligand>
</feature>
<evidence type="ECO:0000313" key="3">
    <source>
        <dbReference type="EMBL" id="TDO28399.1"/>
    </source>
</evidence>
<gene>
    <name evidence="3" type="ORF">BC659_0464</name>
</gene>
<dbReference type="Gene3D" id="3.40.390.10">
    <property type="entry name" value="Collagenase (Catalytic Domain)"/>
    <property type="match status" value="1"/>
</dbReference>
<reference evidence="3 4" key="1">
    <citation type="submission" date="2019-03" db="EMBL/GenBank/DDBJ databases">
        <title>Genomic Encyclopedia of Archaeal and Bacterial Type Strains, Phase II (KMG-II): from individual species to whole genera.</title>
        <authorList>
            <person name="Goeker M."/>
        </authorList>
    </citation>
    <scope>NUCLEOTIDE SEQUENCE [LARGE SCALE GENOMIC DNA]</scope>
    <source>
        <strain evidence="3 4">DSM 28323</strain>
    </source>
</reference>
<protein>
    <submittedName>
        <fullName evidence="3">Astacin (Peptidase family M12A)</fullName>
    </submittedName>
</protein>
<dbReference type="SUPFAM" id="SSF55486">
    <property type="entry name" value="Metalloproteases ('zincins'), catalytic domain"/>
    <property type="match status" value="1"/>
</dbReference>
<keyword evidence="4" id="KW-1185">Reference proteome</keyword>
<dbReference type="GO" id="GO:0008270">
    <property type="term" value="F:zinc ion binding"/>
    <property type="evidence" value="ECO:0007669"/>
    <property type="project" value="UniProtKB-UniRule"/>
</dbReference>
<dbReference type="PANTHER" id="PTHR10127">
    <property type="entry name" value="DISCOIDIN, CUB, EGF, LAMININ , AND ZINC METALLOPROTEASE DOMAIN CONTAINING"/>
    <property type="match status" value="1"/>
</dbReference>
<evidence type="ECO:0000313" key="4">
    <source>
        <dbReference type="Proteomes" id="UP000295741"/>
    </source>
</evidence>
<dbReference type="Pfam" id="PF01400">
    <property type="entry name" value="Astacin"/>
    <property type="match status" value="1"/>
</dbReference>
<keyword evidence="1" id="KW-0378">Hydrolase</keyword>